<keyword evidence="2" id="KW-1185">Reference proteome</keyword>
<accession>A0A8X6MLE3</accession>
<evidence type="ECO:0000313" key="1">
    <source>
        <dbReference type="EMBL" id="GFS62797.1"/>
    </source>
</evidence>
<evidence type="ECO:0000313" key="2">
    <source>
        <dbReference type="Proteomes" id="UP000886998"/>
    </source>
</evidence>
<dbReference type="EMBL" id="BMAV01027852">
    <property type="protein sequence ID" value="GFS62797.1"/>
    <property type="molecule type" value="Genomic_DNA"/>
</dbReference>
<dbReference type="AlphaFoldDB" id="A0A8X6MLE3"/>
<proteinExistence type="predicted"/>
<protein>
    <submittedName>
        <fullName evidence="1">Uncharacterized protein</fullName>
    </submittedName>
</protein>
<name>A0A8X6MLE3_9ARAC</name>
<gene>
    <name evidence="1" type="ORF">TNIN_78341</name>
</gene>
<reference evidence="1" key="1">
    <citation type="submission" date="2020-08" db="EMBL/GenBank/DDBJ databases">
        <title>Multicomponent nature underlies the extraordinary mechanical properties of spider dragline silk.</title>
        <authorList>
            <person name="Kono N."/>
            <person name="Nakamura H."/>
            <person name="Mori M."/>
            <person name="Yoshida Y."/>
            <person name="Ohtoshi R."/>
            <person name="Malay A.D."/>
            <person name="Moran D.A.P."/>
            <person name="Tomita M."/>
            <person name="Numata K."/>
            <person name="Arakawa K."/>
        </authorList>
    </citation>
    <scope>NUCLEOTIDE SEQUENCE</scope>
</reference>
<organism evidence="1 2">
    <name type="scientific">Trichonephila inaurata madagascariensis</name>
    <dbReference type="NCBI Taxonomy" id="2747483"/>
    <lineage>
        <taxon>Eukaryota</taxon>
        <taxon>Metazoa</taxon>
        <taxon>Ecdysozoa</taxon>
        <taxon>Arthropoda</taxon>
        <taxon>Chelicerata</taxon>
        <taxon>Arachnida</taxon>
        <taxon>Araneae</taxon>
        <taxon>Araneomorphae</taxon>
        <taxon>Entelegynae</taxon>
        <taxon>Araneoidea</taxon>
        <taxon>Nephilidae</taxon>
        <taxon>Trichonephila</taxon>
        <taxon>Trichonephila inaurata</taxon>
    </lineage>
</organism>
<dbReference type="Proteomes" id="UP000886998">
    <property type="component" value="Unassembled WGS sequence"/>
</dbReference>
<sequence>MKMMSPTCIPHQAAHANEVRYMPKMVGDMYHRIFETLFSNGYLSKNVYCPYTPYNPLIKVPDVRLFYE</sequence>
<comment type="caution">
    <text evidence="1">The sequence shown here is derived from an EMBL/GenBank/DDBJ whole genome shotgun (WGS) entry which is preliminary data.</text>
</comment>